<dbReference type="EMBL" id="CP061035">
    <property type="protein sequence ID" value="QQV76822.1"/>
    <property type="molecule type" value="Genomic_DNA"/>
</dbReference>
<reference evidence="5" key="1">
    <citation type="submission" date="2020-09" db="EMBL/GenBank/DDBJ databases">
        <title>Sphingomonas sp., a new species isolated from pork steak.</title>
        <authorList>
            <person name="Heidler von Heilborn D."/>
        </authorList>
    </citation>
    <scope>NUCLEOTIDE SEQUENCE [LARGE SCALE GENOMIC DNA]</scope>
</reference>
<evidence type="ECO:0000313" key="4">
    <source>
        <dbReference type="EMBL" id="QQV76822.1"/>
    </source>
</evidence>
<accession>A0A974NU29</accession>
<comment type="similarity">
    <text evidence="1">Belongs to the 'GDXG' lipolytic enzyme family.</text>
</comment>
<dbReference type="Gene3D" id="3.40.50.1820">
    <property type="entry name" value="alpha/beta hydrolase"/>
    <property type="match status" value="1"/>
</dbReference>
<evidence type="ECO:0000313" key="5">
    <source>
        <dbReference type="Proteomes" id="UP000595894"/>
    </source>
</evidence>
<dbReference type="RefSeq" id="WP_202092671.1">
    <property type="nucleotide sequence ID" value="NZ_CP061035.1"/>
</dbReference>
<dbReference type="AlphaFoldDB" id="A0A974NU29"/>
<dbReference type="SUPFAM" id="SSF53474">
    <property type="entry name" value="alpha/beta-Hydrolases"/>
    <property type="match status" value="1"/>
</dbReference>
<evidence type="ECO:0000259" key="3">
    <source>
        <dbReference type="Pfam" id="PF07859"/>
    </source>
</evidence>
<organism evidence="4 5">
    <name type="scientific">Sphingomonas aliaeris</name>
    <dbReference type="NCBI Taxonomy" id="2759526"/>
    <lineage>
        <taxon>Bacteria</taxon>
        <taxon>Pseudomonadati</taxon>
        <taxon>Pseudomonadota</taxon>
        <taxon>Alphaproteobacteria</taxon>
        <taxon>Sphingomonadales</taxon>
        <taxon>Sphingomonadaceae</taxon>
        <taxon>Sphingomonas</taxon>
    </lineage>
</organism>
<dbReference type="GO" id="GO:0004806">
    <property type="term" value="F:triacylglycerol lipase activity"/>
    <property type="evidence" value="ECO:0007669"/>
    <property type="project" value="TreeGrafter"/>
</dbReference>
<name>A0A974NU29_9SPHN</name>
<proteinExistence type="inferred from homology"/>
<gene>
    <name evidence="4" type="ORF">H5J25_15660</name>
</gene>
<evidence type="ECO:0000256" key="1">
    <source>
        <dbReference type="ARBA" id="ARBA00010515"/>
    </source>
</evidence>
<feature type="domain" description="Alpha/beta hydrolase fold-3" evidence="3">
    <location>
        <begin position="95"/>
        <end position="296"/>
    </location>
</feature>
<sequence>MNTDAARIPIAASVSPEARGKLEGIRAFLTAMPATPQPRTQEEFDAAAARGAIFAEQLGKSVLDALGTIATERMLGGIPTLDVVPPEFEDDGSIIVYVHGGGFVTGSARANLVTAALAATSSGRRVISIDYMLAPRATYDVILDQVAAVWSALLAEGADAGKMGLFGDSAGGCIVAATALLLRDRGIPAPAAIVMLSPVTDIAGEGDTTATLAHADYLDATVRDLARSAYAPGADLTGPLVSPVFGDFTQGYPPALIQVGTREILLSDSVRLHRRLRAAGCSSRLEVYEGMPHVFQSLLADAPEGREAWAEMTAFWADYLA</sequence>
<protein>
    <submittedName>
        <fullName evidence="4">Alpha/beta hydrolase</fullName>
    </submittedName>
</protein>
<evidence type="ECO:0000256" key="2">
    <source>
        <dbReference type="ARBA" id="ARBA00022801"/>
    </source>
</evidence>
<dbReference type="InterPro" id="IPR029058">
    <property type="entry name" value="AB_hydrolase_fold"/>
</dbReference>
<dbReference type="KEGG" id="sari:H5J25_15660"/>
<dbReference type="InterPro" id="IPR050300">
    <property type="entry name" value="GDXG_lipolytic_enzyme"/>
</dbReference>
<keyword evidence="5" id="KW-1185">Reference proteome</keyword>
<dbReference type="PANTHER" id="PTHR48081">
    <property type="entry name" value="AB HYDROLASE SUPERFAMILY PROTEIN C4A8.06C"/>
    <property type="match status" value="1"/>
</dbReference>
<dbReference type="Proteomes" id="UP000595894">
    <property type="component" value="Chromosome"/>
</dbReference>
<dbReference type="InterPro" id="IPR013094">
    <property type="entry name" value="AB_hydrolase_3"/>
</dbReference>
<keyword evidence="2 4" id="KW-0378">Hydrolase</keyword>
<dbReference type="PANTHER" id="PTHR48081:SF30">
    <property type="entry name" value="ACETYL-HYDROLASE LIPR-RELATED"/>
    <property type="match status" value="1"/>
</dbReference>
<dbReference type="Pfam" id="PF07859">
    <property type="entry name" value="Abhydrolase_3"/>
    <property type="match status" value="1"/>
</dbReference>